<sequence>MYKKLFSLVMGILLVLMFNGTALASEPRIANQQEAIEAARKLLPDIVKDYQLVADYQEDDYRGVGIWYLRADRPLSNGRYMHFSIELNASNGSLISYYCHDQEENTGGQQVIDREQAQEIAYNFIRKVQPGVISQLKLNENNSSNYYLGSGLNLGYNFHWSRVVNGIPVREDGITVAVDGISAKITNFNFNWNNNVTFPAPGDKLIKPEELTNLVADKLGLYPTYINESNNNVNQTAKLVYKINSNTYFFDAVTGKPVDYNGSSKEFSEAKLYKQTFVPEIGGRAITAESQSSQTLTIEKGQSIAEEFFKKLGYTGKVVRSGGGSESGPGYRIDYWSYRIEASDGEISSADRDVSISIDSSSGRIGQFNIWPRGSIGKSENAISYEQARNTAEKFVQKELGITYPVILQESNNQINESEPYTFSFVRLYNGVPCDWSSIYVGIDRYSGKLVNFHSRALPVSIPKLDSIISPDEADKLFRENQSFELSYTYTRDKNYRPTGNAQLVYNYNNFGSGIDAVNGKLLSRENVNDNLAPFENHWAQGPLRILAENGQLPVKDFDPDNKINRRDSLRILTSLSRYYNEGIQNLNFNDVQPNDKDIQIFKRAVDMGIIENQGDLRPEDSLTREQLAVWLVHCVGYKEMANLPLKIEVPFSDIPMDHPYRNHIAIANAMGIFVGDKDGLFNPQQQVSWAELATVVTRVAPRISQQRYF</sequence>
<evidence type="ECO:0000313" key="4">
    <source>
        <dbReference type="EMBL" id="MDO7786630.1"/>
    </source>
</evidence>
<accession>A0AAW7ZCW2</accession>
<feature type="domain" description="SLH" evidence="3">
    <location>
        <begin position="585"/>
        <end position="646"/>
    </location>
</feature>
<proteinExistence type="predicted"/>
<reference evidence="4" key="2">
    <citation type="submission" date="2023-03" db="EMBL/GenBank/DDBJ databases">
        <authorList>
            <person name="Zhang Z."/>
        </authorList>
    </citation>
    <scope>NUCLEOTIDE SEQUENCE</scope>
    <source>
        <strain evidence="4">DSA</strain>
    </source>
</reference>
<feature type="chain" id="PRO_5043667321" evidence="2">
    <location>
        <begin position="25"/>
        <end position="710"/>
    </location>
</feature>
<comment type="caution">
    <text evidence="4">The sequence shown here is derived from an EMBL/GenBank/DDBJ whole genome shotgun (WGS) entry which is preliminary data.</text>
</comment>
<keyword evidence="5" id="KW-1185">Reference proteome</keyword>
<dbReference type="InterPro" id="IPR032599">
    <property type="entry name" value="YcdB/YcdC_rep_domain"/>
</dbReference>
<dbReference type="EMBL" id="JARPTC010000006">
    <property type="protein sequence ID" value="MDO7786630.1"/>
    <property type="molecule type" value="Genomic_DNA"/>
</dbReference>
<dbReference type="Pfam" id="PF16244">
    <property type="entry name" value="DUF4901"/>
    <property type="match status" value="2"/>
</dbReference>
<dbReference type="Pfam" id="PF00395">
    <property type="entry name" value="SLH"/>
    <property type="match status" value="1"/>
</dbReference>
<organism evidence="4 5">
    <name type="scientific">Desulforamulus aquiferis</name>
    <dbReference type="NCBI Taxonomy" id="1397668"/>
    <lineage>
        <taxon>Bacteria</taxon>
        <taxon>Bacillati</taxon>
        <taxon>Bacillota</taxon>
        <taxon>Clostridia</taxon>
        <taxon>Eubacteriales</taxon>
        <taxon>Peptococcaceae</taxon>
        <taxon>Desulforamulus</taxon>
    </lineage>
</organism>
<evidence type="ECO:0000256" key="1">
    <source>
        <dbReference type="ARBA" id="ARBA00022737"/>
    </source>
</evidence>
<dbReference type="PROSITE" id="PS51272">
    <property type="entry name" value="SLH"/>
    <property type="match status" value="2"/>
</dbReference>
<evidence type="ECO:0000313" key="5">
    <source>
        <dbReference type="Proteomes" id="UP001172911"/>
    </source>
</evidence>
<protein>
    <submittedName>
        <fullName evidence="4">S-layer homology domain-containing protein</fullName>
    </submittedName>
</protein>
<gene>
    <name evidence="4" type="ORF">P6N53_05260</name>
</gene>
<feature type="signal peptide" evidence="2">
    <location>
        <begin position="1"/>
        <end position="24"/>
    </location>
</feature>
<evidence type="ECO:0000259" key="3">
    <source>
        <dbReference type="PROSITE" id="PS51272"/>
    </source>
</evidence>
<name>A0AAW7ZCW2_9FIRM</name>
<keyword evidence="2" id="KW-0732">Signal</keyword>
<dbReference type="RefSeq" id="WP_304541695.1">
    <property type="nucleotide sequence ID" value="NZ_JARPTC010000006.1"/>
</dbReference>
<keyword evidence="1" id="KW-0677">Repeat</keyword>
<evidence type="ECO:0000256" key="2">
    <source>
        <dbReference type="SAM" id="SignalP"/>
    </source>
</evidence>
<dbReference type="AlphaFoldDB" id="A0AAW7ZCW2"/>
<dbReference type="InterPro" id="IPR001119">
    <property type="entry name" value="SLH_dom"/>
</dbReference>
<feature type="domain" description="SLH" evidence="3">
    <location>
        <begin position="648"/>
        <end position="710"/>
    </location>
</feature>
<dbReference type="Proteomes" id="UP001172911">
    <property type="component" value="Unassembled WGS sequence"/>
</dbReference>
<reference evidence="4" key="1">
    <citation type="journal article" date="2023" name="J. Hazard. Mater.">
        <title>Anaerobic biodegradation of pyrene and benzo[a]pyrene by a new sulfate-reducing Desulforamulus aquiferis strain DSA.</title>
        <authorList>
            <person name="Zhang Z."/>
            <person name="Sun J."/>
            <person name="Gong X."/>
            <person name="Wang C."/>
            <person name="Wang H."/>
        </authorList>
    </citation>
    <scope>NUCLEOTIDE SEQUENCE</scope>
    <source>
        <strain evidence="4">DSA</strain>
    </source>
</reference>